<reference evidence="1 2" key="1">
    <citation type="submission" date="2022-06" db="EMBL/GenBank/DDBJ databases">
        <title>Mesorhizobium sp. strain RP14 Genome sequencing and assembly.</title>
        <authorList>
            <person name="Kim I."/>
        </authorList>
    </citation>
    <scope>NUCLEOTIDE SEQUENCE [LARGE SCALE GENOMIC DNA]</scope>
    <source>
        <strain evidence="2">RP14(2022)</strain>
    </source>
</reference>
<evidence type="ECO:0000313" key="1">
    <source>
        <dbReference type="EMBL" id="MCO6051522.1"/>
    </source>
</evidence>
<comment type="caution">
    <text evidence="1">The sequence shown here is derived from an EMBL/GenBank/DDBJ whole genome shotgun (WGS) entry which is preliminary data.</text>
</comment>
<dbReference type="EMBL" id="JAMXQS010000008">
    <property type="protein sequence ID" value="MCO6051522.1"/>
    <property type="molecule type" value="Genomic_DNA"/>
</dbReference>
<gene>
    <name evidence="1" type="ORF">NGM99_17190</name>
</gene>
<name>A0ABT1C9K9_9HYPH</name>
<protein>
    <submittedName>
        <fullName evidence="1">Uncharacterized protein</fullName>
    </submittedName>
</protein>
<dbReference type="RefSeq" id="WP_252821167.1">
    <property type="nucleotide sequence ID" value="NZ_JAMXQS010000008.1"/>
</dbReference>
<keyword evidence="2" id="KW-1185">Reference proteome</keyword>
<organism evidence="1 2">
    <name type="scientific">Mesorhizobium liriopis</name>
    <dbReference type="NCBI Taxonomy" id="2953882"/>
    <lineage>
        <taxon>Bacteria</taxon>
        <taxon>Pseudomonadati</taxon>
        <taxon>Pseudomonadota</taxon>
        <taxon>Alphaproteobacteria</taxon>
        <taxon>Hyphomicrobiales</taxon>
        <taxon>Phyllobacteriaceae</taxon>
        <taxon>Mesorhizobium</taxon>
    </lineage>
</organism>
<accession>A0ABT1C9K9</accession>
<proteinExistence type="predicted"/>
<evidence type="ECO:0000313" key="2">
    <source>
        <dbReference type="Proteomes" id="UP001205906"/>
    </source>
</evidence>
<sequence>MSLRSISEFYQFFWMFESHAQQRLSWRDAAEARLSRARAEAMAAAQLRAMLEANPSGQLGNARLNDLEALRRSGLI</sequence>
<dbReference type="Proteomes" id="UP001205906">
    <property type="component" value="Unassembled WGS sequence"/>
</dbReference>